<dbReference type="EMBL" id="ML208452">
    <property type="protein sequence ID" value="TFK64982.1"/>
    <property type="molecule type" value="Genomic_DNA"/>
</dbReference>
<keyword evidence="2" id="KW-1185">Reference proteome</keyword>
<name>A0ACD3AGU7_9AGAR</name>
<organism evidence="1 2">
    <name type="scientific">Pluteus cervinus</name>
    <dbReference type="NCBI Taxonomy" id="181527"/>
    <lineage>
        <taxon>Eukaryota</taxon>
        <taxon>Fungi</taxon>
        <taxon>Dikarya</taxon>
        <taxon>Basidiomycota</taxon>
        <taxon>Agaricomycotina</taxon>
        <taxon>Agaricomycetes</taxon>
        <taxon>Agaricomycetidae</taxon>
        <taxon>Agaricales</taxon>
        <taxon>Pluteineae</taxon>
        <taxon>Pluteaceae</taxon>
        <taxon>Pluteus</taxon>
    </lineage>
</organism>
<protein>
    <submittedName>
        <fullName evidence="1">Uncharacterized protein</fullName>
    </submittedName>
</protein>
<evidence type="ECO:0000313" key="1">
    <source>
        <dbReference type="EMBL" id="TFK64982.1"/>
    </source>
</evidence>
<accession>A0ACD3AGU7</accession>
<sequence length="182" mass="20306">MNITLPWFQHSIEDNDGLFYSSPGMCSFSKHSKTICFAVSHSKTDTNPYIHPAIPPSDASCLKRELHWLRDHEPWRTGFGKCRTSFALMIINCMGNGENRLNPVKNSWIAGYPLGAVTASMLGLGQFIPAASPAERIASTAFELNVRRPQGGLRQPRGNGRARPVIMRTFSNWSRRSSVSQK</sequence>
<evidence type="ECO:0000313" key="2">
    <source>
        <dbReference type="Proteomes" id="UP000308600"/>
    </source>
</evidence>
<dbReference type="Proteomes" id="UP000308600">
    <property type="component" value="Unassembled WGS sequence"/>
</dbReference>
<reference evidence="1 2" key="1">
    <citation type="journal article" date="2019" name="Nat. Ecol. Evol.">
        <title>Megaphylogeny resolves global patterns of mushroom evolution.</title>
        <authorList>
            <person name="Varga T."/>
            <person name="Krizsan K."/>
            <person name="Foldi C."/>
            <person name="Dima B."/>
            <person name="Sanchez-Garcia M."/>
            <person name="Sanchez-Ramirez S."/>
            <person name="Szollosi G.J."/>
            <person name="Szarkandi J.G."/>
            <person name="Papp V."/>
            <person name="Albert L."/>
            <person name="Andreopoulos W."/>
            <person name="Angelini C."/>
            <person name="Antonin V."/>
            <person name="Barry K.W."/>
            <person name="Bougher N.L."/>
            <person name="Buchanan P."/>
            <person name="Buyck B."/>
            <person name="Bense V."/>
            <person name="Catcheside P."/>
            <person name="Chovatia M."/>
            <person name="Cooper J."/>
            <person name="Damon W."/>
            <person name="Desjardin D."/>
            <person name="Finy P."/>
            <person name="Geml J."/>
            <person name="Haridas S."/>
            <person name="Hughes K."/>
            <person name="Justo A."/>
            <person name="Karasinski D."/>
            <person name="Kautmanova I."/>
            <person name="Kiss B."/>
            <person name="Kocsube S."/>
            <person name="Kotiranta H."/>
            <person name="LaButti K.M."/>
            <person name="Lechner B.E."/>
            <person name="Liimatainen K."/>
            <person name="Lipzen A."/>
            <person name="Lukacs Z."/>
            <person name="Mihaltcheva S."/>
            <person name="Morgado L.N."/>
            <person name="Niskanen T."/>
            <person name="Noordeloos M.E."/>
            <person name="Ohm R.A."/>
            <person name="Ortiz-Santana B."/>
            <person name="Ovrebo C."/>
            <person name="Racz N."/>
            <person name="Riley R."/>
            <person name="Savchenko A."/>
            <person name="Shiryaev A."/>
            <person name="Soop K."/>
            <person name="Spirin V."/>
            <person name="Szebenyi C."/>
            <person name="Tomsovsky M."/>
            <person name="Tulloss R.E."/>
            <person name="Uehling J."/>
            <person name="Grigoriev I.V."/>
            <person name="Vagvolgyi C."/>
            <person name="Papp T."/>
            <person name="Martin F.M."/>
            <person name="Miettinen O."/>
            <person name="Hibbett D.S."/>
            <person name="Nagy L.G."/>
        </authorList>
    </citation>
    <scope>NUCLEOTIDE SEQUENCE [LARGE SCALE GENOMIC DNA]</scope>
    <source>
        <strain evidence="1 2">NL-1719</strain>
    </source>
</reference>
<gene>
    <name evidence="1" type="ORF">BDN72DRAFT_219436</name>
</gene>
<proteinExistence type="predicted"/>